<dbReference type="PROSITE" id="PS50093">
    <property type="entry name" value="PKD"/>
    <property type="match status" value="1"/>
</dbReference>
<dbReference type="NCBIfam" id="TIGR04131">
    <property type="entry name" value="Bac_Flav_CTERM"/>
    <property type="match status" value="1"/>
</dbReference>
<dbReference type="STRING" id="331648.BST97_14365"/>
<dbReference type="EMBL" id="CP019344">
    <property type="protein sequence ID" value="ARN79078.1"/>
    <property type="molecule type" value="Genomic_DNA"/>
</dbReference>
<dbReference type="Pfam" id="PF13585">
    <property type="entry name" value="CHU_C"/>
    <property type="match status" value="1"/>
</dbReference>
<reference evidence="3 4" key="1">
    <citation type="submission" date="2016-11" db="EMBL/GenBank/DDBJ databases">
        <title>Trade-off between light-utilization and light-protection in marine flavobacteria.</title>
        <authorList>
            <person name="Kumagai Y."/>
        </authorList>
    </citation>
    <scope>NUCLEOTIDE SEQUENCE [LARGE SCALE GENOMIC DNA]</scope>
    <source>
        <strain evidence="3 4">JCM 13191</strain>
    </source>
</reference>
<proteinExistence type="predicted"/>
<dbReference type="InterPro" id="IPR035986">
    <property type="entry name" value="PKD_dom_sf"/>
</dbReference>
<dbReference type="Proteomes" id="UP000193431">
    <property type="component" value="Chromosome"/>
</dbReference>
<dbReference type="CDD" id="cd00146">
    <property type="entry name" value="PKD"/>
    <property type="match status" value="1"/>
</dbReference>
<dbReference type="Gene3D" id="2.60.40.10">
    <property type="entry name" value="Immunoglobulins"/>
    <property type="match status" value="1"/>
</dbReference>
<accession>A0A1W6MNA8</accession>
<evidence type="ECO:0000256" key="1">
    <source>
        <dbReference type="SAM" id="SignalP"/>
    </source>
</evidence>
<evidence type="ECO:0000313" key="3">
    <source>
        <dbReference type="EMBL" id="ARN79078.1"/>
    </source>
</evidence>
<feature type="domain" description="PKD" evidence="2">
    <location>
        <begin position="406"/>
        <end position="451"/>
    </location>
</feature>
<protein>
    <recommendedName>
        <fullName evidence="2">PKD domain-containing protein</fullName>
    </recommendedName>
</protein>
<organism evidence="3 4">
    <name type="scientific">Nonlabens spongiae</name>
    <dbReference type="NCBI Taxonomy" id="331648"/>
    <lineage>
        <taxon>Bacteria</taxon>
        <taxon>Pseudomonadati</taxon>
        <taxon>Bacteroidota</taxon>
        <taxon>Flavobacteriia</taxon>
        <taxon>Flavobacteriales</taxon>
        <taxon>Flavobacteriaceae</taxon>
        <taxon>Nonlabens</taxon>
    </lineage>
</organism>
<dbReference type="InterPro" id="IPR026341">
    <property type="entry name" value="T9SS_type_B"/>
</dbReference>
<keyword evidence="1" id="KW-0732">Signal</keyword>
<evidence type="ECO:0000259" key="2">
    <source>
        <dbReference type="PROSITE" id="PS50093"/>
    </source>
</evidence>
<gene>
    <name evidence="3" type="ORF">BST97_14365</name>
</gene>
<name>A0A1W6MNA8_9FLAO</name>
<dbReference type="InterPro" id="IPR000601">
    <property type="entry name" value="PKD_dom"/>
</dbReference>
<evidence type="ECO:0000313" key="4">
    <source>
        <dbReference type="Proteomes" id="UP000193431"/>
    </source>
</evidence>
<feature type="chain" id="PRO_5013320779" description="PKD domain-containing protein" evidence="1">
    <location>
        <begin position="19"/>
        <end position="782"/>
    </location>
</feature>
<keyword evidence="4" id="KW-1185">Reference proteome</keyword>
<dbReference type="Pfam" id="PF18911">
    <property type="entry name" value="PKD_4"/>
    <property type="match status" value="1"/>
</dbReference>
<sequence length="782" mass="86121">MNRYLFLIILLQTISSLAQNEANIWYFGQNAGLDFNGGVPVPIDDGQLNTNEGCSSISDENGDLLFYSDGITVWDRNHLPMPNGSNLLGSPSATQSGLIVPLPNSTTIYYIFTLDNVANDNGLRYSVIDMSLNNGLGDVTNEKNILLITPIKESITAVNQANGNDVWVVTHGMFNDEFYSFSITDLGIDTNPVVSAIGHTPTNNLEAIGGIKLSPNGSKIAIGYANSAIFELGNFDISTGRVSEIITFDRFATSPVPNNYAYAFEFSPNNKLLYLNNNNLGLFQYSIQNFTETEILNTEVPISLNLSLGPGSGLFYGQLQLGPDGRIYSAISARSSLSVINNPNEVGMLCDFQLDAVRLAPGTQSNQGLPPFITTYFFTTINVENVCVGDSTLISLNTQRDALQVEWDFGDGSTGTGVDVSHSYSQEGNYVITAEVFINSQTFTFSRTISVGTTPTATTPPDIEACDDNGSGLALFDLTSNDSFILNGQDPNAHRITYYENRSDLDNGLSIIEPDLFMNTQAQTTQRIFARVQNTMGDSQCTQTTSFEIKVRQSPETGMIEPITLCPDESIQLTVSSSFDRIEWSNGSRGPSIEVNEPGSYTAVVINDYNTISCNTEVTYEVIEPELVDSFEVLVENWSINNNSIEVVIPDQDDYEFAVNFGPFQDSPIFENLRAGVYEVLVRSKYDCAELSQLVNVSTFPGFFTPNDDGYNDIWNVNNPNPDEDLQIFIFDRYGKFLVEINSNGIGWDGNLNGQPLPASDYWFRTVLTSGREYRGHFTLKR</sequence>
<dbReference type="InterPro" id="IPR013783">
    <property type="entry name" value="Ig-like_fold"/>
</dbReference>
<dbReference type="AlphaFoldDB" id="A0A1W6MNA8"/>
<feature type="signal peptide" evidence="1">
    <location>
        <begin position="1"/>
        <end position="18"/>
    </location>
</feature>
<dbReference type="OrthoDB" id="9765926at2"/>
<dbReference type="SUPFAM" id="SSF69322">
    <property type="entry name" value="Tricorn protease domain 2"/>
    <property type="match status" value="1"/>
</dbReference>
<dbReference type="RefSeq" id="WP_085767882.1">
    <property type="nucleotide sequence ID" value="NZ_CP019344.1"/>
</dbReference>
<dbReference type="SUPFAM" id="SSF49299">
    <property type="entry name" value="PKD domain"/>
    <property type="match status" value="1"/>
</dbReference>